<dbReference type="InterPro" id="IPR050300">
    <property type="entry name" value="GDXG_lipolytic_enzyme"/>
</dbReference>
<evidence type="ECO:0000256" key="4">
    <source>
        <dbReference type="SAM" id="SignalP"/>
    </source>
</evidence>
<keyword evidence="7" id="KW-1185">Reference proteome</keyword>
<dbReference type="InterPro" id="IPR029058">
    <property type="entry name" value="AB_hydrolase_fold"/>
</dbReference>
<dbReference type="PROSITE" id="PS01174">
    <property type="entry name" value="LIPASE_GDXG_SER"/>
    <property type="match status" value="1"/>
</dbReference>
<comment type="similarity">
    <text evidence="1">Belongs to the 'GDXG' lipolytic enzyme family.</text>
</comment>
<dbReference type="Pfam" id="PF07859">
    <property type="entry name" value="Abhydrolase_3"/>
    <property type="match status" value="3"/>
</dbReference>
<evidence type="ECO:0000256" key="2">
    <source>
        <dbReference type="ARBA" id="ARBA00022801"/>
    </source>
</evidence>
<dbReference type="Gene3D" id="3.40.50.1820">
    <property type="entry name" value="alpha/beta hydrolase"/>
    <property type="match status" value="2"/>
</dbReference>
<dbReference type="AlphaFoldDB" id="A0A8K1LEK4"/>
<name>A0A8K1LEK4_9PASS</name>
<feature type="domain" description="Alpha/beta hydrolase fold-3" evidence="5">
    <location>
        <begin position="534"/>
        <end position="595"/>
    </location>
</feature>
<keyword evidence="2" id="KW-0378">Hydrolase</keyword>
<comment type="caution">
    <text evidence="6">The sequence shown here is derived from an EMBL/GenBank/DDBJ whole genome shotgun (WGS) entry which is preliminary data.</text>
</comment>
<dbReference type="InterPro" id="IPR013094">
    <property type="entry name" value="AB_hydrolase_3"/>
</dbReference>
<accession>A0A8K1LEK4</accession>
<dbReference type="PANTHER" id="PTHR48081:SF28">
    <property type="entry name" value="ALPHA_BETA HYDROLASE FOLD-3 DOMAIN-CONTAINING PROTEIN"/>
    <property type="match status" value="1"/>
</dbReference>
<reference evidence="6" key="1">
    <citation type="submission" date="2019-04" db="EMBL/GenBank/DDBJ databases">
        <title>Genome assembly of Zosterops borbonicus 15179.</title>
        <authorList>
            <person name="Leroy T."/>
            <person name="Anselmetti Y."/>
            <person name="Tilak M.-K."/>
            <person name="Nabholz B."/>
        </authorList>
    </citation>
    <scope>NUCLEOTIDE SEQUENCE</scope>
    <source>
        <strain evidence="6">HGM_15179</strain>
        <tissue evidence="6">Muscle</tissue>
    </source>
</reference>
<evidence type="ECO:0000259" key="5">
    <source>
        <dbReference type="Pfam" id="PF07859"/>
    </source>
</evidence>
<feature type="chain" id="PRO_5035444428" description="Alpha/beta hydrolase fold-3 domain-containing protein" evidence="4">
    <location>
        <begin position="22"/>
        <end position="623"/>
    </location>
</feature>
<dbReference type="SUPFAM" id="SSF53474">
    <property type="entry name" value="alpha/beta-Hydrolases"/>
    <property type="match status" value="2"/>
</dbReference>
<proteinExistence type="inferred from homology"/>
<keyword evidence="4" id="KW-0732">Signal</keyword>
<dbReference type="Proteomes" id="UP000796761">
    <property type="component" value="Unassembled WGS sequence"/>
</dbReference>
<feature type="domain" description="Alpha/beta hydrolase fold-3" evidence="5">
    <location>
        <begin position="310"/>
        <end position="371"/>
    </location>
</feature>
<feature type="domain" description="Alpha/beta hydrolase fold-3" evidence="5">
    <location>
        <begin position="106"/>
        <end position="265"/>
    </location>
</feature>
<protein>
    <recommendedName>
        <fullName evidence="5">Alpha/beta hydrolase fold-3 domain-containing protein</fullName>
    </recommendedName>
</protein>
<dbReference type="EMBL" id="SWJQ01000767">
    <property type="protein sequence ID" value="TRZ11044.1"/>
    <property type="molecule type" value="Genomic_DNA"/>
</dbReference>
<feature type="signal peptide" evidence="4">
    <location>
        <begin position="1"/>
        <end position="21"/>
    </location>
</feature>
<dbReference type="InterPro" id="IPR033140">
    <property type="entry name" value="Lipase_GDXG_put_SER_AS"/>
</dbReference>
<organism evidence="6 7">
    <name type="scientific">Zosterops borbonicus</name>
    <dbReference type="NCBI Taxonomy" id="364589"/>
    <lineage>
        <taxon>Eukaryota</taxon>
        <taxon>Metazoa</taxon>
        <taxon>Chordata</taxon>
        <taxon>Craniata</taxon>
        <taxon>Vertebrata</taxon>
        <taxon>Euteleostomi</taxon>
        <taxon>Archelosauria</taxon>
        <taxon>Archosauria</taxon>
        <taxon>Dinosauria</taxon>
        <taxon>Saurischia</taxon>
        <taxon>Theropoda</taxon>
        <taxon>Coelurosauria</taxon>
        <taxon>Aves</taxon>
        <taxon>Neognathae</taxon>
        <taxon>Neoaves</taxon>
        <taxon>Telluraves</taxon>
        <taxon>Australaves</taxon>
        <taxon>Passeriformes</taxon>
        <taxon>Sylvioidea</taxon>
        <taxon>Zosteropidae</taxon>
        <taxon>Zosterops</taxon>
    </lineage>
</organism>
<sequence>MGNRLLCLGLLTALLGYYIYSPVPEDVAQPGTVMLISAAMRSLEHLSEVAELLGWNYMEGMRLFTVISLVPPTSDENVTVTDTEFSNVPVRLFVPRRAPGGLRRAVIFFHGGGWCLGDAGMQAYDVLTRRISNELDAVVVSVNYRLAPPHHFPAQFEDVYAVTKWFLQRPVLAQHGVDPGRVCVAGDSAGGNLAAAVAQQLSEDPAVQTRLKAQVLIYPALQALDLDLPSYRDNAAKPVLSRALMVRFWSEYFSSERALREAMASNRHIPAEAGPLLPAVNWSRWLPAGPAGAHTYRPPAAGPARGPPGLLDPRASPLLAEEPRLRRLPPALLLTCQHDVLRDDGLMYAARLRAAGVPVTLHHARDAFHGALTFLSWPFELALAHRLLATCLDWLRDNLRVPILPLRCPVGEGELTPPWFLFPQLSEDPAVQTRLKAQVLIYPALQALDLDLPSYRDNAAKPVLSRALMVRFWSEYFSSERALREAMASNRHIPAEAGPLLPAVNWSRWLPAGPAGAHTYRPPAAGPARGPPGLLDPRASPLLAEEPRLRRLPPALLLTCQHDVLRDDGLMYAARLRAAGVPVTLHHARDAFHGALTFLSWPFELALAHRLLATCLDWLRDNL</sequence>
<evidence type="ECO:0000256" key="1">
    <source>
        <dbReference type="ARBA" id="ARBA00010515"/>
    </source>
</evidence>
<dbReference type="GO" id="GO:0016787">
    <property type="term" value="F:hydrolase activity"/>
    <property type="evidence" value="ECO:0007669"/>
    <property type="project" value="UniProtKB-KW"/>
</dbReference>
<evidence type="ECO:0000256" key="3">
    <source>
        <dbReference type="PROSITE-ProRule" id="PRU10038"/>
    </source>
</evidence>
<dbReference type="OrthoDB" id="408631at2759"/>
<feature type="active site" evidence="3">
    <location>
        <position position="188"/>
    </location>
</feature>
<gene>
    <name evidence="6" type="ORF">HGM15179_016057</name>
</gene>
<evidence type="ECO:0000313" key="7">
    <source>
        <dbReference type="Proteomes" id="UP000796761"/>
    </source>
</evidence>
<dbReference type="PANTHER" id="PTHR48081">
    <property type="entry name" value="AB HYDROLASE SUPERFAMILY PROTEIN C4A8.06C"/>
    <property type="match status" value="1"/>
</dbReference>
<evidence type="ECO:0000313" key="6">
    <source>
        <dbReference type="EMBL" id="TRZ11044.1"/>
    </source>
</evidence>